<accession>A0A1W1GXM4</accession>
<dbReference type="AlphaFoldDB" id="A0A1W1GXM4"/>
<sequence length="32" mass="3621">MNEVSILRESACLRHGRVLAVSMYVRHDGHSP</sequence>
<protein>
    <submittedName>
        <fullName evidence="1">Uncharacterized protein</fullName>
    </submittedName>
</protein>
<dbReference type="Proteomes" id="UP000191133">
    <property type="component" value="Unassembled WGS sequence"/>
</dbReference>
<gene>
    <name evidence="1" type="ORF">SAMN04488690_1842</name>
</gene>
<reference evidence="2" key="1">
    <citation type="submission" date="2016-10" db="EMBL/GenBank/DDBJ databases">
        <authorList>
            <person name="Varghese N."/>
        </authorList>
    </citation>
    <scope>NUCLEOTIDE SEQUENCE [LARGE SCALE GENOMIC DNA]</scope>
    <source>
        <strain evidence="2">92MFCol6.1</strain>
    </source>
</reference>
<proteinExistence type="predicted"/>
<name>A0A1W1GXM4_9GAMM</name>
<dbReference type="EMBL" id="FWEU01000002">
    <property type="protein sequence ID" value="SLM24123.1"/>
    <property type="molecule type" value="Genomic_DNA"/>
</dbReference>
<evidence type="ECO:0000313" key="2">
    <source>
        <dbReference type="Proteomes" id="UP000191133"/>
    </source>
</evidence>
<organism evidence="1 2">
    <name type="scientific">Stenotrophomonas indicatrix</name>
    <dbReference type="NCBI Taxonomy" id="2045451"/>
    <lineage>
        <taxon>Bacteria</taxon>
        <taxon>Pseudomonadati</taxon>
        <taxon>Pseudomonadota</taxon>
        <taxon>Gammaproteobacteria</taxon>
        <taxon>Lysobacterales</taxon>
        <taxon>Lysobacteraceae</taxon>
        <taxon>Stenotrophomonas</taxon>
    </lineage>
</organism>
<evidence type="ECO:0000313" key="1">
    <source>
        <dbReference type="EMBL" id="SLM24123.1"/>
    </source>
</evidence>